<accession>A0A0F7S3D5</accession>
<protein>
    <submittedName>
        <fullName evidence="2">Uncharacterized protein</fullName>
    </submittedName>
</protein>
<reference evidence="3" key="1">
    <citation type="submission" date="2014-06" db="EMBL/GenBank/DDBJ databases">
        <authorList>
            <person name="Berkman P.J."/>
        </authorList>
    </citation>
    <scope>NUCLEOTIDE SEQUENCE [LARGE SCALE GENOMIC DNA]</scope>
</reference>
<sequence length="74" mass="7842">MTDAQQAIQQTLPSPPSTSHPNPTSSPPNPSSTQHADPSSIIGTVTFTHDPAALDTHLRQTISMWKGQRALVGV</sequence>
<proteinExistence type="predicted"/>
<feature type="compositionally biased region" description="Polar residues" evidence="1">
    <location>
        <begin position="1"/>
        <end position="12"/>
    </location>
</feature>
<organism evidence="2 3">
    <name type="scientific">Sporisorium scitamineum</name>
    <dbReference type="NCBI Taxonomy" id="49012"/>
    <lineage>
        <taxon>Eukaryota</taxon>
        <taxon>Fungi</taxon>
        <taxon>Dikarya</taxon>
        <taxon>Basidiomycota</taxon>
        <taxon>Ustilaginomycotina</taxon>
        <taxon>Ustilaginomycetes</taxon>
        <taxon>Ustilaginales</taxon>
        <taxon>Ustilaginaceae</taxon>
        <taxon>Sporisorium</taxon>
    </lineage>
</organism>
<evidence type="ECO:0000313" key="2">
    <source>
        <dbReference type="EMBL" id="CDS01477.1"/>
    </source>
</evidence>
<evidence type="ECO:0000256" key="1">
    <source>
        <dbReference type="SAM" id="MobiDB-lite"/>
    </source>
</evidence>
<gene>
    <name evidence="2" type="primary">SSCI67280.1</name>
</gene>
<feature type="compositionally biased region" description="Pro residues" evidence="1">
    <location>
        <begin position="13"/>
        <end position="30"/>
    </location>
</feature>
<dbReference type="EMBL" id="CCFA01003989">
    <property type="protein sequence ID" value="CDS01477.1"/>
    <property type="molecule type" value="Genomic_DNA"/>
</dbReference>
<keyword evidence="3" id="KW-1185">Reference proteome</keyword>
<feature type="region of interest" description="Disordered" evidence="1">
    <location>
        <begin position="1"/>
        <end position="40"/>
    </location>
</feature>
<evidence type="ECO:0000313" key="3">
    <source>
        <dbReference type="Proteomes" id="UP000242770"/>
    </source>
</evidence>
<dbReference type="Proteomes" id="UP000242770">
    <property type="component" value="Unassembled WGS sequence"/>
</dbReference>
<name>A0A0F7S3D5_9BASI</name>
<dbReference type="AlphaFoldDB" id="A0A0F7S3D5"/>
<feature type="non-terminal residue" evidence="2">
    <location>
        <position position="74"/>
    </location>
</feature>